<dbReference type="InterPro" id="IPR028143">
    <property type="entry name" value="Get2/sif1"/>
</dbReference>
<organism evidence="6 7">
    <name type="scientific">Tetrapyrgos nigripes</name>
    <dbReference type="NCBI Taxonomy" id="182062"/>
    <lineage>
        <taxon>Eukaryota</taxon>
        <taxon>Fungi</taxon>
        <taxon>Dikarya</taxon>
        <taxon>Basidiomycota</taxon>
        <taxon>Agaricomycotina</taxon>
        <taxon>Agaricomycetes</taxon>
        <taxon>Agaricomycetidae</taxon>
        <taxon>Agaricales</taxon>
        <taxon>Marasmiineae</taxon>
        <taxon>Marasmiaceae</taxon>
        <taxon>Tetrapyrgos</taxon>
    </lineage>
</organism>
<evidence type="ECO:0000256" key="1">
    <source>
        <dbReference type="ARBA" id="ARBA00022692"/>
    </source>
</evidence>
<keyword evidence="3 5" id="KW-0472">Membrane</keyword>
<comment type="caution">
    <text evidence="6">The sequence shown here is derived from an EMBL/GenBank/DDBJ whole genome shotgun (WGS) entry which is preliminary data.</text>
</comment>
<dbReference type="EMBL" id="JAACJM010000039">
    <property type="protein sequence ID" value="KAF5361642.1"/>
    <property type="molecule type" value="Genomic_DNA"/>
</dbReference>
<evidence type="ECO:0000256" key="5">
    <source>
        <dbReference type="SAM" id="Phobius"/>
    </source>
</evidence>
<keyword evidence="7" id="KW-1185">Reference proteome</keyword>
<dbReference type="Pfam" id="PF08690">
    <property type="entry name" value="GET2"/>
    <property type="match status" value="1"/>
</dbReference>
<feature type="compositionally biased region" description="Pro residues" evidence="4">
    <location>
        <begin position="65"/>
        <end position="78"/>
    </location>
</feature>
<protein>
    <submittedName>
        <fullName evidence="6">Uncharacterized protein</fullName>
    </submittedName>
</protein>
<keyword evidence="1 5" id="KW-0812">Transmembrane</keyword>
<feature type="region of interest" description="Disordered" evidence="4">
    <location>
        <begin position="1"/>
        <end position="113"/>
    </location>
</feature>
<dbReference type="Proteomes" id="UP000559256">
    <property type="component" value="Unassembled WGS sequence"/>
</dbReference>
<feature type="transmembrane region" description="Helical" evidence="5">
    <location>
        <begin position="347"/>
        <end position="367"/>
    </location>
</feature>
<dbReference type="OrthoDB" id="5393181at2759"/>
<name>A0A8H5LLJ1_9AGAR</name>
<dbReference type="PANTHER" id="PTHR28263:SF1">
    <property type="entry name" value="GOLGI TO ER TRAFFIC PROTEIN 2"/>
    <property type="match status" value="1"/>
</dbReference>
<dbReference type="GO" id="GO:0006890">
    <property type="term" value="P:retrograde vesicle-mediated transport, Golgi to endoplasmic reticulum"/>
    <property type="evidence" value="ECO:0007669"/>
    <property type="project" value="TreeGrafter"/>
</dbReference>
<dbReference type="PANTHER" id="PTHR28263">
    <property type="entry name" value="GOLGI TO ER TRAFFIC PROTEIN 2"/>
    <property type="match status" value="1"/>
</dbReference>
<proteinExistence type="predicted"/>
<feature type="compositionally biased region" description="Basic and acidic residues" evidence="4">
    <location>
        <begin position="30"/>
        <end position="41"/>
    </location>
</feature>
<evidence type="ECO:0000256" key="2">
    <source>
        <dbReference type="ARBA" id="ARBA00022989"/>
    </source>
</evidence>
<reference evidence="6 7" key="1">
    <citation type="journal article" date="2020" name="ISME J.">
        <title>Uncovering the hidden diversity of litter-decomposition mechanisms in mushroom-forming fungi.</title>
        <authorList>
            <person name="Floudas D."/>
            <person name="Bentzer J."/>
            <person name="Ahren D."/>
            <person name="Johansson T."/>
            <person name="Persson P."/>
            <person name="Tunlid A."/>
        </authorList>
    </citation>
    <scope>NUCLEOTIDE SEQUENCE [LARGE SCALE GENOMIC DNA]</scope>
    <source>
        <strain evidence="6 7">CBS 291.85</strain>
    </source>
</reference>
<evidence type="ECO:0000256" key="4">
    <source>
        <dbReference type="SAM" id="MobiDB-lite"/>
    </source>
</evidence>
<sequence length="369" mass="38325">MSAAARAEARRKAILSRGTDRLAKLTTSARGDDPAYKHDDPPLPSIGNAMRPSTSAFLGEESNMPTPPQRASPSPSPSTTPSKPAGAARQNSNTNTNTSAAAGPELEPGVWSTEQQQLMQALMSGMLGGNTNANAGTGPGGGGLPPSLADNPLAALLMSGLNGAGAGAGAGGLGGAPPLMPPGLNLSKGPAMGGNAGAGAGVDVVQAKPKTLLQRLMPLVHVISMWGLLAYFALFMEPQVHEESVGTTSMSSGWQGMWSRWAELAKQNPLDRVESTGVGQGWTVNPMPFFWAFITLQIGLHSVRIFSGFDRVQPPMLLSMALPHLPAPIPSVIINGMKYFQMATIFLDDYALVAVGMGFLIWLAGLFSS</sequence>
<evidence type="ECO:0000313" key="6">
    <source>
        <dbReference type="EMBL" id="KAF5361642.1"/>
    </source>
</evidence>
<dbReference type="AlphaFoldDB" id="A0A8H5LLJ1"/>
<feature type="compositionally biased region" description="Low complexity" evidence="4">
    <location>
        <begin position="79"/>
        <end position="102"/>
    </location>
</feature>
<keyword evidence="2 5" id="KW-1133">Transmembrane helix</keyword>
<evidence type="ECO:0000313" key="7">
    <source>
        <dbReference type="Proteomes" id="UP000559256"/>
    </source>
</evidence>
<accession>A0A8H5LLJ1</accession>
<evidence type="ECO:0000256" key="3">
    <source>
        <dbReference type="ARBA" id="ARBA00023136"/>
    </source>
</evidence>
<gene>
    <name evidence="6" type="ORF">D9758_007300</name>
</gene>